<reference evidence="1" key="1">
    <citation type="journal article" date="2015" name="Nature">
        <title>Complex archaea that bridge the gap between prokaryotes and eukaryotes.</title>
        <authorList>
            <person name="Spang A."/>
            <person name="Saw J.H."/>
            <person name="Jorgensen S.L."/>
            <person name="Zaremba-Niedzwiedzka K."/>
            <person name="Martijn J."/>
            <person name="Lind A.E."/>
            <person name="van Eijk R."/>
            <person name="Schleper C."/>
            <person name="Guy L."/>
            <person name="Ettema T.J."/>
        </authorList>
    </citation>
    <scope>NUCLEOTIDE SEQUENCE</scope>
</reference>
<sequence>MSFGDKLELFCPYCLKETTFTEEYPGEMGQSDMI</sequence>
<name>A0A0F9F330_9ZZZZ</name>
<feature type="non-terminal residue" evidence="1">
    <location>
        <position position="34"/>
    </location>
</feature>
<dbReference type="EMBL" id="LAZR01022756">
    <property type="protein sequence ID" value="KKL80784.1"/>
    <property type="molecule type" value="Genomic_DNA"/>
</dbReference>
<accession>A0A0F9F330</accession>
<dbReference type="AlphaFoldDB" id="A0A0F9F330"/>
<comment type="caution">
    <text evidence="1">The sequence shown here is derived from an EMBL/GenBank/DDBJ whole genome shotgun (WGS) entry which is preliminary data.</text>
</comment>
<organism evidence="1">
    <name type="scientific">marine sediment metagenome</name>
    <dbReference type="NCBI Taxonomy" id="412755"/>
    <lineage>
        <taxon>unclassified sequences</taxon>
        <taxon>metagenomes</taxon>
        <taxon>ecological metagenomes</taxon>
    </lineage>
</organism>
<gene>
    <name evidence="1" type="ORF">LCGC14_2001340</name>
</gene>
<proteinExistence type="predicted"/>
<protein>
    <submittedName>
        <fullName evidence="1">Uncharacterized protein</fullName>
    </submittedName>
</protein>
<evidence type="ECO:0000313" key="1">
    <source>
        <dbReference type="EMBL" id="KKL80784.1"/>
    </source>
</evidence>